<reference evidence="2 3" key="1">
    <citation type="submission" date="2019-03" db="EMBL/GenBank/DDBJ databases">
        <title>First draft genome of Liparis tanakae, snailfish: a comprehensive survey of snailfish specific genes.</title>
        <authorList>
            <person name="Kim W."/>
            <person name="Song I."/>
            <person name="Jeong J.-H."/>
            <person name="Kim D."/>
            <person name="Kim S."/>
            <person name="Ryu S."/>
            <person name="Song J.Y."/>
            <person name="Lee S.K."/>
        </authorList>
    </citation>
    <scope>NUCLEOTIDE SEQUENCE [LARGE SCALE GENOMIC DNA]</scope>
    <source>
        <tissue evidence="2">Muscle</tissue>
    </source>
</reference>
<evidence type="ECO:0000313" key="2">
    <source>
        <dbReference type="EMBL" id="TNN59618.1"/>
    </source>
</evidence>
<feature type="region of interest" description="Disordered" evidence="1">
    <location>
        <begin position="44"/>
        <end position="67"/>
    </location>
</feature>
<proteinExistence type="predicted"/>
<name>A0A4Z2H189_9TELE</name>
<dbReference type="EMBL" id="SRLO01000352">
    <property type="protein sequence ID" value="TNN59618.1"/>
    <property type="molecule type" value="Genomic_DNA"/>
</dbReference>
<dbReference type="AlphaFoldDB" id="A0A4Z2H189"/>
<keyword evidence="3" id="KW-1185">Reference proteome</keyword>
<evidence type="ECO:0000256" key="1">
    <source>
        <dbReference type="SAM" id="MobiDB-lite"/>
    </source>
</evidence>
<dbReference type="Proteomes" id="UP000314294">
    <property type="component" value="Unassembled WGS sequence"/>
</dbReference>
<evidence type="ECO:0000313" key="3">
    <source>
        <dbReference type="Proteomes" id="UP000314294"/>
    </source>
</evidence>
<feature type="compositionally biased region" description="Basic and acidic residues" evidence="1">
    <location>
        <begin position="55"/>
        <end position="67"/>
    </location>
</feature>
<accession>A0A4Z2H189</accession>
<gene>
    <name evidence="2" type="ORF">EYF80_030190</name>
</gene>
<organism evidence="2 3">
    <name type="scientific">Liparis tanakae</name>
    <name type="common">Tanaka's snailfish</name>
    <dbReference type="NCBI Taxonomy" id="230148"/>
    <lineage>
        <taxon>Eukaryota</taxon>
        <taxon>Metazoa</taxon>
        <taxon>Chordata</taxon>
        <taxon>Craniata</taxon>
        <taxon>Vertebrata</taxon>
        <taxon>Euteleostomi</taxon>
        <taxon>Actinopterygii</taxon>
        <taxon>Neopterygii</taxon>
        <taxon>Teleostei</taxon>
        <taxon>Neoteleostei</taxon>
        <taxon>Acanthomorphata</taxon>
        <taxon>Eupercaria</taxon>
        <taxon>Perciformes</taxon>
        <taxon>Cottioidei</taxon>
        <taxon>Cottales</taxon>
        <taxon>Liparidae</taxon>
        <taxon>Liparis</taxon>
    </lineage>
</organism>
<protein>
    <submittedName>
        <fullName evidence="2">Uncharacterized protein</fullName>
    </submittedName>
</protein>
<comment type="caution">
    <text evidence="2">The sequence shown here is derived from an EMBL/GenBank/DDBJ whole genome shotgun (WGS) entry which is preliminary data.</text>
</comment>
<sequence>MGVDRSVVNQLPVVQLTQSGAWRSIGDGSFLFPCEELVTVLEEPPGLSAAPGRPPDTKACDRVFTRD</sequence>